<sequence length="780" mass="84232">MATRQDTAGPQATLRTITYRLSTASPKSLPQVAAQVAGLLWSCKELLSSSSTAKQGSAAATTVHRFRTYLSTLLQDRTIEGRWAAVVLVKATIEAGGLEVLSKSNGWVKNLLGILKRPDPPTTRILATINLIRIFMLTWDHSNLVRETTTPALPGFVATCLSNANHQRCSSAELHTTLEAFATLLPRHPTIFRTNETQIRALLTRILSSGSINVSESHYSAEHQDVARRVLVLLHHCSPKQGAGAKWDETLKATITATHATCDRVFRSVVENWQSSSGVQPSVNANVLLQGEAQMEVDDAAGLHGWTGIFAGSERLISLLGILEADMETETSGVVTVRVGAVLDLVSRILNLRIPSAKHGSATLNHQVSKDERDALYVNLPSVHVAAIALVQSLLQRFGKAATSTVQTLLGEVTWLFATESTELDVRTGIYSVTSNILELQGSSLTKDDVIDIESIIKKCCEDLLPIGQHGSTQILMVNAGDIGTQQANTASSHATRHAKLDVAAKALLRNCFAKLYPPHIPGRLRTLMERTAVLTQDKEALVSCVLNPAVSSNRSKVQPSLLPLLAQQHANAAEVEAILRPRMPVVRTGRKQADEDELEEDKYEADDHAEEDVTVIDDNAEADAQGGADQQAIEPTADLLAALVQQDAAADSEDLYSVSPQIIAKTRQEEAVVLGITSEKRRAEEFPTETGAQKRAKTNAVEEGSPGHGEVQATTISEHPPSSFVTAPEPSQQVVAETKTVSSTAVTNTVDMGSDDSDFEMPPLTMEQDTEDEDDEGEE</sequence>
<evidence type="ECO:0000313" key="7">
    <source>
        <dbReference type="EMBL" id="KAK3676471.1"/>
    </source>
</evidence>
<evidence type="ECO:0000256" key="4">
    <source>
        <dbReference type="ARBA" id="ARBA00023242"/>
    </source>
</evidence>
<dbReference type="GO" id="GO:0006364">
    <property type="term" value="P:rRNA processing"/>
    <property type="evidence" value="ECO:0007669"/>
    <property type="project" value="TreeGrafter"/>
</dbReference>
<organism evidence="7 8">
    <name type="scientific">Recurvomyces mirabilis</name>
    <dbReference type="NCBI Taxonomy" id="574656"/>
    <lineage>
        <taxon>Eukaryota</taxon>
        <taxon>Fungi</taxon>
        <taxon>Dikarya</taxon>
        <taxon>Ascomycota</taxon>
        <taxon>Pezizomycotina</taxon>
        <taxon>Dothideomycetes</taxon>
        <taxon>Dothideomycetidae</taxon>
        <taxon>Mycosphaerellales</taxon>
        <taxon>Teratosphaeriaceae</taxon>
        <taxon>Recurvomyces</taxon>
    </lineage>
</organism>
<dbReference type="EMBL" id="JAUTXT010000010">
    <property type="protein sequence ID" value="KAK3676471.1"/>
    <property type="molecule type" value="Genomic_DNA"/>
</dbReference>
<evidence type="ECO:0000259" key="6">
    <source>
        <dbReference type="Pfam" id="PF08167"/>
    </source>
</evidence>
<comment type="similarity">
    <text evidence="2">Belongs to the RIX1/PELP1 family.</text>
</comment>
<dbReference type="InterPro" id="IPR016024">
    <property type="entry name" value="ARM-type_fold"/>
</dbReference>
<feature type="compositionally biased region" description="Polar residues" evidence="5">
    <location>
        <begin position="724"/>
        <end position="752"/>
    </location>
</feature>
<dbReference type="Proteomes" id="UP001274830">
    <property type="component" value="Unassembled WGS sequence"/>
</dbReference>
<dbReference type="AlphaFoldDB" id="A0AAE0WRA1"/>
<gene>
    <name evidence="7" type="ORF">LTR78_003747</name>
</gene>
<proteinExistence type="inferred from homology"/>
<feature type="compositionally biased region" description="Acidic residues" evidence="5">
    <location>
        <begin position="595"/>
        <end position="609"/>
    </location>
</feature>
<feature type="region of interest" description="Disordered" evidence="5">
    <location>
        <begin position="589"/>
        <end position="609"/>
    </location>
</feature>
<evidence type="ECO:0000256" key="1">
    <source>
        <dbReference type="ARBA" id="ARBA00004123"/>
    </source>
</evidence>
<protein>
    <recommendedName>
        <fullName evidence="3">Pre-rRNA-processing protein RIX1</fullName>
    </recommendedName>
</protein>
<dbReference type="Pfam" id="PF08167">
    <property type="entry name" value="RIX1"/>
    <property type="match status" value="1"/>
</dbReference>
<dbReference type="InterPro" id="IPR012583">
    <property type="entry name" value="RIX1_N"/>
</dbReference>
<dbReference type="PANTHER" id="PTHR34105">
    <property type="entry name" value="PROLINE-, GLUTAMIC ACID- AND LEUCINE-RICH PROTEIN 1"/>
    <property type="match status" value="1"/>
</dbReference>
<evidence type="ECO:0000256" key="5">
    <source>
        <dbReference type="SAM" id="MobiDB-lite"/>
    </source>
</evidence>
<feature type="region of interest" description="Disordered" evidence="5">
    <location>
        <begin position="684"/>
        <end position="780"/>
    </location>
</feature>
<evidence type="ECO:0000256" key="3">
    <source>
        <dbReference type="ARBA" id="ARBA00021502"/>
    </source>
</evidence>
<dbReference type="SUPFAM" id="SSF48371">
    <property type="entry name" value="ARM repeat"/>
    <property type="match status" value="1"/>
</dbReference>
<accession>A0AAE0WRA1</accession>
<evidence type="ECO:0000256" key="2">
    <source>
        <dbReference type="ARBA" id="ARBA00010511"/>
    </source>
</evidence>
<dbReference type="PANTHER" id="PTHR34105:SF1">
    <property type="entry name" value="PROLINE-, GLUTAMIC ACID- AND LEUCINE-RICH PROTEIN 1"/>
    <property type="match status" value="1"/>
</dbReference>
<comment type="subcellular location">
    <subcellularLocation>
        <location evidence="1">Nucleus</location>
    </subcellularLocation>
</comment>
<feature type="domain" description="Pre-rRNA-processing protein RIX1 N-terminal" evidence="6">
    <location>
        <begin position="14"/>
        <end position="213"/>
    </location>
</feature>
<reference evidence="7" key="1">
    <citation type="submission" date="2023-07" db="EMBL/GenBank/DDBJ databases">
        <title>Black Yeasts Isolated from many extreme environments.</title>
        <authorList>
            <person name="Coleine C."/>
            <person name="Stajich J.E."/>
            <person name="Selbmann L."/>
        </authorList>
    </citation>
    <scope>NUCLEOTIDE SEQUENCE</scope>
    <source>
        <strain evidence="7">CCFEE 5485</strain>
    </source>
</reference>
<evidence type="ECO:0000313" key="8">
    <source>
        <dbReference type="Proteomes" id="UP001274830"/>
    </source>
</evidence>
<keyword evidence="8" id="KW-1185">Reference proteome</keyword>
<dbReference type="GO" id="GO:0005634">
    <property type="term" value="C:nucleus"/>
    <property type="evidence" value="ECO:0007669"/>
    <property type="project" value="UniProtKB-SubCell"/>
</dbReference>
<name>A0AAE0WRA1_9PEZI</name>
<keyword evidence="4" id="KW-0539">Nucleus</keyword>
<feature type="compositionally biased region" description="Acidic residues" evidence="5">
    <location>
        <begin position="769"/>
        <end position="780"/>
    </location>
</feature>
<comment type="caution">
    <text evidence="7">The sequence shown here is derived from an EMBL/GenBank/DDBJ whole genome shotgun (WGS) entry which is preliminary data.</text>
</comment>